<dbReference type="KEGG" id="sqz:FQU76_06310"/>
<sequence>MATGEGTAPAAGGAGAIAGPPAEWRRLDRRSLLVTGAVMSGVAGGVCLPLLLGLASGGWFGDGPGRETALALLVTAGVLLVAGSVAADYANWRRTRYRIGSERVDLHSGLLLLKRRSLARERIRSVDLTAHPLLRLLGLVKVRIGTGESGGAESSLELNPVSRVEGDRIRAELLDRPADPAAAPHGGVLARLDLRWIRYAPTSFLTLAVGSAAFGAVLQVSDWFGVQQELIGWTGDRIRDHPVALVVPVLALGTLVTGAVGALGLWTEMWWGYRLEREPGGVLRVRRGLFTTRSVSVEERRLRGVELVEPIGVRALGGARVDAVATGLAEAESDRQADARGLLPAVPRAVADRVAALVLHEPRSPTSAPLIRHPRRARNRRLSWALAAAGVPAAALAVGGLWLTPVLLYIAAGYAAVALPSGVALALDAYRSLGHGIAGRYLLARSGTFSRRTVALQRTGIIGWTVTESLAQRRAGLITLTATTAAGAGGYAIHDADRGEGLAFADAAVPGLLRPFLTELPGPDIRAIPEAPAEPAAGDNPPGA</sequence>
<keyword evidence="2" id="KW-1133">Transmembrane helix</keyword>
<dbReference type="PANTHER" id="PTHR34473">
    <property type="entry name" value="UPF0699 TRANSMEMBRANE PROTEIN YDBS"/>
    <property type="match status" value="1"/>
</dbReference>
<accession>A0A5B8J6Z1</accession>
<feature type="transmembrane region" description="Helical" evidence="2">
    <location>
        <begin position="32"/>
        <end position="56"/>
    </location>
</feature>
<evidence type="ECO:0000313" key="4">
    <source>
        <dbReference type="EMBL" id="QDY76204.1"/>
    </source>
</evidence>
<feature type="transmembrane region" description="Helical" evidence="2">
    <location>
        <begin position="204"/>
        <end position="225"/>
    </location>
</feature>
<gene>
    <name evidence="4" type="ORF">FQU76_06310</name>
</gene>
<keyword evidence="2" id="KW-0472">Membrane</keyword>
<evidence type="ECO:0000313" key="5">
    <source>
        <dbReference type="Proteomes" id="UP000320580"/>
    </source>
</evidence>
<evidence type="ECO:0000259" key="3">
    <source>
        <dbReference type="Pfam" id="PF03703"/>
    </source>
</evidence>
<dbReference type="InterPro" id="IPR005182">
    <property type="entry name" value="YdbS-like_PH"/>
</dbReference>
<evidence type="ECO:0000256" key="2">
    <source>
        <dbReference type="SAM" id="Phobius"/>
    </source>
</evidence>
<feature type="transmembrane region" description="Helical" evidence="2">
    <location>
        <begin position="68"/>
        <end position="90"/>
    </location>
</feature>
<dbReference type="AlphaFoldDB" id="A0A5B8J6Z1"/>
<dbReference type="OrthoDB" id="4121259at2"/>
<organism evidence="4 5">
    <name type="scientific">Streptomyces qinzhouensis</name>
    <dbReference type="NCBI Taxonomy" id="2599401"/>
    <lineage>
        <taxon>Bacteria</taxon>
        <taxon>Bacillati</taxon>
        <taxon>Actinomycetota</taxon>
        <taxon>Actinomycetes</taxon>
        <taxon>Kitasatosporales</taxon>
        <taxon>Streptomycetaceae</taxon>
        <taxon>Streptomyces</taxon>
    </lineage>
</organism>
<feature type="transmembrane region" description="Helical" evidence="2">
    <location>
        <begin position="245"/>
        <end position="267"/>
    </location>
</feature>
<dbReference type="EMBL" id="CP042266">
    <property type="protein sequence ID" value="QDY76204.1"/>
    <property type="molecule type" value="Genomic_DNA"/>
</dbReference>
<feature type="domain" description="YdbS-like PH" evidence="3">
    <location>
        <begin position="430"/>
        <end position="498"/>
    </location>
</feature>
<keyword evidence="5" id="KW-1185">Reference proteome</keyword>
<feature type="region of interest" description="Disordered" evidence="1">
    <location>
        <begin position="524"/>
        <end position="544"/>
    </location>
</feature>
<reference evidence="4 5" key="1">
    <citation type="submission" date="2019-07" db="EMBL/GenBank/DDBJ databases">
        <authorList>
            <person name="Zhu P."/>
        </authorList>
    </citation>
    <scope>NUCLEOTIDE SEQUENCE [LARGE SCALE GENOMIC DNA]</scope>
    <source>
        <strain evidence="4 5">SSL-25</strain>
    </source>
</reference>
<dbReference type="PANTHER" id="PTHR34473:SF2">
    <property type="entry name" value="UPF0699 TRANSMEMBRANE PROTEIN YDBT"/>
    <property type="match status" value="1"/>
</dbReference>
<feature type="transmembrane region" description="Helical" evidence="2">
    <location>
        <begin position="409"/>
        <end position="430"/>
    </location>
</feature>
<feature type="transmembrane region" description="Helical" evidence="2">
    <location>
        <begin position="382"/>
        <end position="403"/>
    </location>
</feature>
<dbReference type="RefSeq" id="WP_146479503.1">
    <property type="nucleotide sequence ID" value="NZ_CP042266.1"/>
</dbReference>
<dbReference type="Proteomes" id="UP000320580">
    <property type="component" value="Chromosome"/>
</dbReference>
<proteinExistence type="predicted"/>
<name>A0A5B8J6Z1_9ACTN</name>
<feature type="domain" description="YdbS-like PH" evidence="3">
    <location>
        <begin position="92"/>
        <end position="164"/>
    </location>
</feature>
<protein>
    <submittedName>
        <fullName evidence="4">PH domain-containing protein</fullName>
    </submittedName>
</protein>
<keyword evidence="2" id="KW-0812">Transmembrane</keyword>
<dbReference type="Pfam" id="PF03703">
    <property type="entry name" value="bPH_2"/>
    <property type="match status" value="2"/>
</dbReference>
<evidence type="ECO:0000256" key="1">
    <source>
        <dbReference type="SAM" id="MobiDB-lite"/>
    </source>
</evidence>